<organism evidence="3 4">
    <name type="scientific">Mucuna pruriens</name>
    <name type="common">Velvet bean</name>
    <name type="synonym">Dolichos pruriens</name>
    <dbReference type="NCBI Taxonomy" id="157652"/>
    <lineage>
        <taxon>Eukaryota</taxon>
        <taxon>Viridiplantae</taxon>
        <taxon>Streptophyta</taxon>
        <taxon>Embryophyta</taxon>
        <taxon>Tracheophyta</taxon>
        <taxon>Spermatophyta</taxon>
        <taxon>Magnoliopsida</taxon>
        <taxon>eudicotyledons</taxon>
        <taxon>Gunneridae</taxon>
        <taxon>Pentapetalae</taxon>
        <taxon>rosids</taxon>
        <taxon>fabids</taxon>
        <taxon>Fabales</taxon>
        <taxon>Fabaceae</taxon>
        <taxon>Papilionoideae</taxon>
        <taxon>50 kb inversion clade</taxon>
        <taxon>NPAAA clade</taxon>
        <taxon>indigoferoid/millettioid clade</taxon>
        <taxon>Phaseoleae</taxon>
        <taxon>Mucuna</taxon>
    </lineage>
</organism>
<keyword evidence="1" id="KW-0812">Transmembrane</keyword>
<dbReference type="InterPro" id="IPR025724">
    <property type="entry name" value="GAG-pre-integrase_dom"/>
</dbReference>
<evidence type="ECO:0000259" key="2">
    <source>
        <dbReference type="Pfam" id="PF13976"/>
    </source>
</evidence>
<dbReference type="AlphaFoldDB" id="A0A371ESX1"/>
<gene>
    <name evidence="3" type="ORF">CR513_51767</name>
</gene>
<protein>
    <recommendedName>
        <fullName evidence="2">GAG-pre-integrase domain-containing protein</fullName>
    </recommendedName>
</protein>
<accession>A0A371ESX1</accession>
<dbReference type="Proteomes" id="UP000257109">
    <property type="component" value="Unassembled WGS sequence"/>
</dbReference>
<dbReference type="EMBL" id="QJKJ01012237">
    <property type="protein sequence ID" value="RDX69155.1"/>
    <property type="molecule type" value="Genomic_DNA"/>
</dbReference>
<evidence type="ECO:0000256" key="1">
    <source>
        <dbReference type="SAM" id="Phobius"/>
    </source>
</evidence>
<keyword evidence="4" id="KW-1185">Reference proteome</keyword>
<sequence length="434" mass="49097">MLFLLVNNLMLSSKAYQRPISSKFDPLSVNEVETFLLAYEVCLDKFKKKDIASTNVVEPSPNAPSQAQAHVAQLINMLCSTLPILTILEVIDLDVEVMPVPVVVVVGTLEFNIKCVINMVTKHLFVVIILKIIMFLLYPWILWPYSGTLHLRTIFTTNHMVSPPLTISMCETCSFILCPLQTVSPYYPASLHPTMATVDLYSFTIIRLDQIVIGNGYDLNIQSTCVTKIFPPTNSKIPLVLNNMLFVPLIMKNLFSVSKCAKDNYDIHEFLFKGSIGFDDLYQFPSLLQRLPMTSLQSSLNSSIVHNPPIHITIIPSLSFSTWHSRLGYPSVDAQSIAFKHCNFPPLNKNVDDFCSSCYLGKVHWLPSTISIIVYNKLLELIYSYLRGPALLTYADRFTYYVTFFLCMHSLHLALSPQKQVWNLISVQTVLCYG</sequence>
<keyword evidence="1" id="KW-1133">Transmembrane helix</keyword>
<dbReference type="Pfam" id="PF13976">
    <property type="entry name" value="gag_pre-integrs"/>
    <property type="match status" value="1"/>
</dbReference>
<feature type="domain" description="GAG-pre-integrase" evidence="2">
    <location>
        <begin position="316"/>
        <end position="362"/>
    </location>
</feature>
<comment type="caution">
    <text evidence="3">The sequence shown here is derived from an EMBL/GenBank/DDBJ whole genome shotgun (WGS) entry which is preliminary data.</text>
</comment>
<keyword evidence="1" id="KW-0472">Membrane</keyword>
<feature type="transmembrane region" description="Helical" evidence="1">
    <location>
        <begin position="124"/>
        <end position="143"/>
    </location>
</feature>
<reference evidence="3" key="1">
    <citation type="submission" date="2018-05" db="EMBL/GenBank/DDBJ databases">
        <title>Draft genome of Mucuna pruriens seed.</title>
        <authorList>
            <person name="Nnadi N.E."/>
            <person name="Vos R."/>
            <person name="Hasami M.H."/>
            <person name="Devisetty U.K."/>
            <person name="Aguiy J.C."/>
        </authorList>
    </citation>
    <scope>NUCLEOTIDE SEQUENCE [LARGE SCALE GENOMIC DNA]</scope>
    <source>
        <strain evidence="3">JCA_2017</strain>
    </source>
</reference>
<evidence type="ECO:0000313" key="3">
    <source>
        <dbReference type="EMBL" id="RDX69155.1"/>
    </source>
</evidence>
<name>A0A371ESX1_MUCPR</name>
<proteinExistence type="predicted"/>
<evidence type="ECO:0000313" key="4">
    <source>
        <dbReference type="Proteomes" id="UP000257109"/>
    </source>
</evidence>
<feature type="non-terminal residue" evidence="3">
    <location>
        <position position="1"/>
    </location>
</feature>